<comment type="subcellular location">
    <subcellularLocation>
        <location evidence="1">Cytoplasm</location>
    </subcellularLocation>
</comment>
<protein>
    <recommendedName>
        <fullName evidence="4">Protein-L-isoaspartate O-methyltransferase</fullName>
        <ecNumber evidence="3">2.1.1.77</ecNumber>
    </recommendedName>
    <alternativeName>
        <fullName evidence="11">L-isoaspartyl protein carboxyl methyltransferase</fullName>
    </alternativeName>
    <alternativeName>
        <fullName evidence="9">Protein L-isoaspartyl methyltransferase</fullName>
    </alternativeName>
    <alternativeName>
        <fullName evidence="10">Protein-beta-aspartate methyltransferase</fullName>
    </alternativeName>
</protein>
<dbReference type="SUPFAM" id="SSF53335">
    <property type="entry name" value="S-adenosyl-L-methionine-dependent methyltransferases"/>
    <property type="match status" value="1"/>
</dbReference>
<keyword evidence="5" id="KW-0963">Cytoplasm</keyword>
<evidence type="ECO:0000256" key="11">
    <source>
        <dbReference type="ARBA" id="ARBA00031350"/>
    </source>
</evidence>
<dbReference type="NCBIfam" id="TIGR04364">
    <property type="entry name" value="methyltran_FxLD"/>
    <property type="match status" value="1"/>
</dbReference>
<name>A0A365H8X7_9ACTN</name>
<dbReference type="RefSeq" id="WP_111866421.1">
    <property type="nucleotide sequence ID" value="NZ_QLYX01000004.1"/>
</dbReference>
<keyword evidence="13" id="KW-1185">Reference proteome</keyword>
<evidence type="ECO:0000256" key="6">
    <source>
        <dbReference type="ARBA" id="ARBA00022603"/>
    </source>
</evidence>
<dbReference type="InterPro" id="IPR029063">
    <property type="entry name" value="SAM-dependent_MTases_sf"/>
</dbReference>
<dbReference type="GO" id="GO:0004719">
    <property type="term" value="F:protein-L-isoaspartate (D-aspartate) O-methyltransferase activity"/>
    <property type="evidence" value="ECO:0007669"/>
    <property type="project" value="UniProtKB-EC"/>
</dbReference>
<accession>A0A365H8X7</accession>
<evidence type="ECO:0000256" key="8">
    <source>
        <dbReference type="ARBA" id="ARBA00022691"/>
    </source>
</evidence>
<dbReference type="AlphaFoldDB" id="A0A365H8X7"/>
<comment type="similarity">
    <text evidence="2">Belongs to the methyltransferase superfamily. L-isoaspartyl/D-aspartyl protein methyltransferase family.</text>
</comment>
<reference evidence="12 13" key="1">
    <citation type="submission" date="2018-06" db="EMBL/GenBank/DDBJ databases">
        <title>Actinomadura craniellae sp. nov. isolated from marine sponge Craniella sp.</title>
        <authorList>
            <person name="Li L."/>
            <person name="Xu Q.H."/>
            <person name="Lin H.W."/>
            <person name="Lu Y.H."/>
        </authorList>
    </citation>
    <scope>NUCLEOTIDE SEQUENCE [LARGE SCALE GENOMIC DNA]</scope>
    <source>
        <strain evidence="12 13">LHW63021</strain>
    </source>
</reference>
<dbReference type="GO" id="GO:0032259">
    <property type="term" value="P:methylation"/>
    <property type="evidence" value="ECO:0007669"/>
    <property type="project" value="UniProtKB-KW"/>
</dbReference>
<dbReference type="Proteomes" id="UP000251891">
    <property type="component" value="Unassembled WGS sequence"/>
</dbReference>
<evidence type="ECO:0000256" key="9">
    <source>
        <dbReference type="ARBA" id="ARBA00030757"/>
    </source>
</evidence>
<evidence type="ECO:0000256" key="5">
    <source>
        <dbReference type="ARBA" id="ARBA00022490"/>
    </source>
</evidence>
<organism evidence="12 13">
    <name type="scientific">Actinomadura craniellae</name>
    <dbReference type="NCBI Taxonomy" id="2231787"/>
    <lineage>
        <taxon>Bacteria</taxon>
        <taxon>Bacillati</taxon>
        <taxon>Actinomycetota</taxon>
        <taxon>Actinomycetes</taxon>
        <taxon>Streptosporangiales</taxon>
        <taxon>Thermomonosporaceae</taxon>
        <taxon>Actinomadura</taxon>
    </lineage>
</organism>
<dbReference type="Pfam" id="PF01135">
    <property type="entry name" value="PCMT"/>
    <property type="match status" value="1"/>
</dbReference>
<dbReference type="PANTHER" id="PTHR11579">
    <property type="entry name" value="PROTEIN-L-ISOASPARTATE O-METHYLTRANSFERASE"/>
    <property type="match status" value="1"/>
</dbReference>
<evidence type="ECO:0000256" key="10">
    <source>
        <dbReference type="ARBA" id="ARBA00031323"/>
    </source>
</evidence>
<dbReference type="EC" id="2.1.1.77" evidence="3"/>
<sequence length="408" mass="43232">MTDGSGRAARLRDELTDKLLAGGQIVSPVVEQAFRTVRREMFVPPGTALDAVYSVDHSVVTKTDEHGVGLSSVSAAYIQARMIEMADLRPDMTVLEIGSGGYNAALLAEVVGPGGQVVSIDIDAEIADRARDLLGRAGYGGRVTVVQADAEHHVPGLGPFDRTLVTVGAWDIPPAWPDQLTADGVLVVPLRMNGITRTIAFRRHGDHLASSDVEVAGFVPMQGAGAHAERAFLLPDRRGKHVRLQFDSDVPEATDLLDGVLATEPVSVWSGVTVGNGISFADLHLWLAVLLPGFCQVTAEAGTDLAAGFCKTWFPFGAVHGGSFAYLAVRRTTESAGVEFGATAHGPHGRAVAGALVEQIRAWDRTGRHHEPAFGFWPTGSGVSRLPDPSAVLKKRHGAVSISWPQPS</sequence>
<dbReference type="OrthoDB" id="4035289at2"/>
<dbReference type="Gene3D" id="3.40.50.150">
    <property type="entry name" value="Vaccinia Virus protein VP39"/>
    <property type="match status" value="1"/>
</dbReference>
<comment type="caution">
    <text evidence="12">The sequence shown here is derived from an EMBL/GenBank/DDBJ whole genome shotgun (WGS) entry which is preliminary data.</text>
</comment>
<keyword evidence="8" id="KW-0949">S-adenosyl-L-methionine</keyword>
<evidence type="ECO:0000256" key="1">
    <source>
        <dbReference type="ARBA" id="ARBA00004496"/>
    </source>
</evidence>
<evidence type="ECO:0000313" key="12">
    <source>
        <dbReference type="EMBL" id="RAY15489.1"/>
    </source>
</evidence>
<keyword evidence="6 12" id="KW-0489">Methyltransferase</keyword>
<keyword evidence="7 12" id="KW-0808">Transferase</keyword>
<evidence type="ECO:0000256" key="7">
    <source>
        <dbReference type="ARBA" id="ARBA00022679"/>
    </source>
</evidence>
<dbReference type="CDD" id="cd02440">
    <property type="entry name" value="AdoMet_MTases"/>
    <property type="match status" value="1"/>
</dbReference>
<proteinExistence type="inferred from homology"/>
<evidence type="ECO:0000313" key="13">
    <source>
        <dbReference type="Proteomes" id="UP000251891"/>
    </source>
</evidence>
<dbReference type="InterPro" id="IPR027573">
    <property type="entry name" value="Methyltran_FxLD"/>
</dbReference>
<dbReference type="PANTHER" id="PTHR11579:SF0">
    <property type="entry name" value="PROTEIN-L-ISOASPARTATE(D-ASPARTATE) O-METHYLTRANSFERASE"/>
    <property type="match status" value="1"/>
</dbReference>
<dbReference type="GO" id="GO:0005737">
    <property type="term" value="C:cytoplasm"/>
    <property type="evidence" value="ECO:0007669"/>
    <property type="project" value="UniProtKB-SubCell"/>
</dbReference>
<evidence type="ECO:0000256" key="4">
    <source>
        <dbReference type="ARBA" id="ARBA00013346"/>
    </source>
</evidence>
<dbReference type="EMBL" id="QLYX01000004">
    <property type="protein sequence ID" value="RAY15489.1"/>
    <property type="molecule type" value="Genomic_DNA"/>
</dbReference>
<evidence type="ECO:0000256" key="2">
    <source>
        <dbReference type="ARBA" id="ARBA00005369"/>
    </source>
</evidence>
<dbReference type="InterPro" id="IPR000682">
    <property type="entry name" value="PCMT"/>
</dbReference>
<gene>
    <name evidence="12" type="primary">fxlM</name>
    <name evidence="12" type="ORF">DPM19_12080</name>
</gene>
<evidence type="ECO:0000256" key="3">
    <source>
        <dbReference type="ARBA" id="ARBA00011890"/>
    </source>
</evidence>